<dbReference type="Proteomes" id="UP000266313">
    <property type="component" value="Chromosome"/>
</dbReference>
<dbReference type="AlphaFoldDB" id="A0A250KSH1"/>
<dbReference type="KEGG" id="mmai:sS8_2561"/>
<feature type="coiled-coil region" evidence="1">
    <location>
        <begin position="339"/>
        <end position="394"/>
    </location>
</feature>
<protein>
    <recommendedName>
        <fullName evidence="3">MobA/VirD2-like nuclease domain-containing protein</fullName>
    </recommendedName>
</protein>
<evidence type="ECO:0000313" key="4">
    <source>
        <dbReference type="EMBL" id="BBA34512.1"/>
    </source>
</evidence>
<evidence type="ECO:0000256" key="2">
    <source>
        <dbReference type="SAM" id="MobiDB-lite"/>
    </source>
</evidence>
<feature type="compositionally biased region" description="Basic residues" evidence="2">
    <location>
        <begin position="415"/>
        <end position="424"/>
    </location>
</feature>
<name>A0A250KSH1_9GAMM</name>
<feature type="domain" description="MobA/VirD2-like nuclease" evidence="3">
    <location>
        <begin position="25"/>
        <end position="146"/>
    </location>
</feature>
<keyword evidence="1" id="KW-0175">Coiled coil</keyword>
<feature type="region of interest" description="Disordered" evidence="2">
    <location>
        <begin position="403"/>
        <end position="431"/>
    </location>
</feature>
<keyword evidence="5" id="KW-1185">Reference proteome</keyword>
<dbReference type="EMBL" id="AP017928">
    <property type="protein sequence ID" value="BBA34512.1"/>
    <property type="molecule type" value="Genomic_DNA"/>
</dbReference>
<sequence length="431" mass="49824">MLVTGKERGDALQLAHYLLAMRDNDHVELHEVRGFVSDDLIEAFREADAIATGTRCTNHLFSISFNPPETERVSVKDFEAAIEKAESRLGLDGYARAIVFHEKNGRRHAHVVWSRIDPSQMKAINLPFYKTRLNEVSKELFLEHGWRLPDGYRDKTRRNPLNFTLAEWQQAGRCKQDLKALKMTFRECWSVSDNRASFAQALEEQGYVLACGERGHVAVDFHGEIYAISRQTGQKTKAVKEKLGDAKDLPSVDQAKELIASRMTDKLRGFIQDAEQQVDEQAREIEKRKAELKARQRATRRELNTRQEMRAQAEALARSKRFRTGIRGMWDWLSGKTRKIRKQNELEAAEAAVRDAAERDRMIAAQLSERRVLQQNLRTARREARQRSEQLRRDVAFYLGMREAAPDYDSDDRPKGRRSRKSPRHQLEPGR</sequence>
<proteinExistence type="predicted"/>
<dbReference type="Pfam" id="PF03432">
    <property type="entry name" value="Relaxase"/>
    <property type="match status" value="1"/>
</dbReference>
<feature type="coiled-coil region" evidence="1">
    <location>
        <begin position="271"/>
        <end position="302"/>
    </location>
</feature>
<organism evidence="4 5">
    <name type="scientific">Methylocaldum marinum</name>
    <dbReference type="NCBI Taxonomy" id="1432792"/>
    <lineage>
        <taxon>Bacteria</taxon>
        <taxon>Pseudomonadati</taxon>
        <taxon>Pseudomonadota</taxon>
        <taxon>Gammaproteobacteria</taxon>
        <taxon>Methylococcales</taxon>
        <taxon>Methylococcaceae</taxon>
        <taxon>Methylocaldum</taxon>
    </lineage>
</organism>
<evidence type="ECO:0000313" key="5">
    <source>
        <dbReference type="Proteomes" id="UP000266313"/>
    </source>
</evidence>
<evidence type="ECO:0000256" key="1">
    <source>
        <dbReference type="SAM" id="Coils"/>
    </source>
</evidence>
<evidence type="ECO:0000259" key="3">
    <source>
        <dbReference type="Pfam" id="PF03432"/>
    </source>
</evidence>
<dbReference type="InterPro" id="IPR005094">
    <property type="entry name" value="Endonuclease_MobA/VirD2"/>
</dbReference>
<reference evidence="4 5" key="1">
    <citation type="submission" date="2016-12" db="EMBL/GenBank/DDBJ databases">
        <title>Genome sequencing of Methylocaldum marinum.</title>
        <authorList>
            <person name="Takeuchi M."/>
            <person name="Kamagata Y."/>
            <person name="Hiraoka S."/>
            <person name="Oshima K."/>
            <person name="Hattori M."/>
            <person name="Iwasaki W."/>
        </authorList>
    </citation>
    <scope>NUCLEOTIDE SEQUENCE [LARGE SCALE GENOMIC DNA]</scope>
    <source>
        <strain evidence="4 5">S8</strain>
    </source>
</reference>
<dbReference type="RefSeq" id="WP_170161064.1">
    <property type="nucleotide sequence ID" value="NZ_AP017928.1"/>
</dbReference>
<accession>A0A250KSH1</accession>
<gene>
    <name evidence="4" type="ORF">sS8_2561</name>
</gene>